<dbReference type="PIRSF" id="PIRSF037394">
    <property type="entry name" value="ABC_thiamine-permease_YkoE_prd"/>
    <property type="match status" value="1"/>
</dbReference>
<feature type="transmembrane region" description="Helical" evidence="1">
    <location>
        <begin position="20"/>
        <end position="37"/>
    </location>
</feature>
<evidence type="ECO:0000256" key="1">
    <source>
        <dbReference type="SAM" id="Phobius"/>
    </source>
</evidence>
<feature type="transmembrane region" description="Helical" evidence="1">
    <location>
        <begin position="156"/>
        <end position="178"/>
    </location>
</feature>
<feature type="transmembrane region" description="Helical" evidence="1">
    <location>
        <begin position="74"/>
        <end position="90"/>
    </location>
</feature>
<keyword evidence="1" id="KW-0472">Membrane</keyword>
<dbReference type="HOGENOM" id="CLU_089225_0_0_9"/>
<keyword evidence="1" id="KW-0812">Transmembrane</keyword>
<dbReference type="Pfam" id="PF09819">
    <property type="entry name" value="ABC_cobalt"/>
    <property type="match status" value="1"/>
</dbReference>
<dbReference type="Proteomes" id="UP000005316">
    <property type="component" value="Unassembled WGS sequence"/>
</dbReference>
<comment type="caution">
    <text evidence="2">The sequence shown here is derived from an EMBL/GenBank/DDBJ whole genome shotgun (WGS) entry which is preliminary data.</text>
</comment>
<dbReference type="AlphaFoldDB" id="F9DTI9"/>
<feature type="transmembrane region" description="Helical" evidence="1">
    <location>
        <begin position="49"/>
        <end position="69"/>
    </location>
</feature>
<reference evidence="2 3" key="1">
    <citation type="submission" date="2011-04" db="EMBL/GenBank/DDBJ databases">
        <authorList>
            <person name="Muzny D."/>
            <person name="Qin X."/>
            <person name="Deng J."/>
            <person name="Jiang H."/>
            <person name="Liu Y."/>
            <person name="Qu J."/>
            <person name="Song X.-Z."/>
            <person name="Zhang L."/>
            <person name="Thornton R."/>
            <person name="Coyle M."/>
            <person name="Francisco L."/>
            <person name="Jackson L."/>
            <person name="Javaid M."/>
            <person name="Korchina V."/>
            <person name="Kovar C."/>
            <person name="Mata R."/>
            <person name="Mathew T."/>
            <person name="Ngo R."/>
            <person name="Nguyen L."/>
            <person name="Nguyen N."/>
            <person name="Okwuonu G."/>
            <person name="Ongeri F."/>
            <person name="Pham C."/>
            <person name="Simmons D."/>
            <person name="Wilczek-Boney K."/>
            <person name="Hale W."/>
            <person name="Jakkamsetti A."/>
            <person name="Pham P."/>
            <person name="Ruth R."/>
            <person name="San Lucas F."/>
            <person name="Warren J."/>
            <person name="Zhang J."/>
            <person name="Zhao Z."/>
            <person name="Zhou C."/>
            <person name="Zhu D."/>
            <person name="Lee S."/>
            <person name="Bess C."/>
            <person name="Blankenburg K."/>
            <person name="Forbes L."/>
            <person name="Fu Q."/>
            <person name="Gubbala S."/>
            <person name="Hirani K."/>
            <person name="Jayaseelan J.C."/>
            <person name="Lara F."/>
            <person name="Munidasa M."/>
            <person name="Palculict T."/>
            <person name="Patil S."/>
            <person name="Pu L.-L."/>
            <person name="Saada N."/>
            <person name="Tang L."/>
            <person name="Weissenberger G."/>
            <person name="Zhu Y."/>
            <person name="Hemphill L."/>
            <person name="Shang Y."/>
            <person name="Youmans B."/>
            <person name="Ayvaz T."/>
            <person name="Ross M."/>
            <person name="Santibanez J."/>
            <person name="Aqrawi P."/>
            <person name="Gross S."/>
            <person name="Joshi V."/>
            <person name="Fowler G."/>
            <person name="Nazareth L."/>
            <person name="Reid J."/>
            <person name="Worley K."/>
            <person name="Petrosino J."/>
            <person name="Highlander S."/>
            <person name="Gibbs R."/>
        </authorList>
    </citation>
    <scope>NUCLEOTIDE SEQUENCE [LARGE SCALE GENOMIC DNA]</scope>
    <source>
        <strain evidence="2 3">2681</strain>
    </source>
</reference>
<evidence type="ECO:0000313" key="2">
    <source>
        <dbReference type="EMBL" id="EGQ25747.1"/>
    </source>
</evidence>
<accession>F9DTI9</accession>
<protein>
    <submittedName>
        <fullName evidence="2">ABC superfamily ATP binding cassette transporter</fullName>
    </submittedName>
</protein>
<dbReference type="InterPro" id="IPR017195">
    <property type="entry name" value="ABC_thiamin-permease_prd"/>
</dbReference>
<keyword evidence="1" id="KW-1133">Transmembrane helix</keyword>
<dbReference type="EMBL" id="AFPZ01000067">
    <property type="protein sequence ID" value="EGQ25747.1"/>
    <property type="molecule type" value="Genomic_DNA"/>
</dbReference>
<proteinExistence type="predicted"/>
<evidence type="ECO:0000313" key="3">
    <source>
        <dbReference type="Proteomes" id="UP000005316"/>
    </source>
</evidence>
<dbReference type="eggNOG" id="COG4721">
    <property type="taxonomic scope" value="Bacteria"/>
</dbReference>
<name>F9DTI9_9BACL</name>
<sequence>MYRQKKKEWDLLKRLKFTDLLITIMIGVVFGILMKFWDDLYTVVKPILPVARQLIYGMWFMVGPFAYLLIRKPGTALIASIAGASLSAFAGHGIEVLIYGFVQGLAAELLFAAFRYKRFSMAVAGLAGVASCLGSFTLDLFYGYAALETWALIVKYGLRAISAFIFTGIFAVLIVRALEATGVTSLIRPVDKKEYTMLDR</sequence>
<organism evidence="2 3">
    <name type="scientific">Sporosarcina newyorkensis 2681</name>
    <dbReference type="NCBI Taxonomy" id="1027292"/>
    <lineage>
        <taxon>Bacteria</taxon>
        <taxon>Bacillati</taxon>
        <taxon>Bacillota</taxon>
        <taxon>Bacilli</taxon>
        <taxon>Bacillales</taxon>
        <taxon>Caryophanaceae</taxon>
        <taxon>Sporosarcina</taxon>
    </lineage>
</organism>
<feature type="transmembrane region" description="Helical" evidence="1">
    <location>
        <begin position="121"/>
        <end position="144"/>
    </location>
</feature>
<gene>
    <name evidence="2" type="ORF">HMPREF9372_2120</name>
</gene>
<dbReference type="STRING" id="759851.SAMN04244570_0290"/>